<dbReference type="InterPro" id="IPR003961">
    <property type="entry name" value="FN3_dom"/>
</dbReference>
<name>A0A182E541_ONCOC</name>
<dbReference type="AlphaFoldDB" id="A0A182E541"/>
<dbReference type="Gene3D" id="2.60.40.10">
    <property type="entry name" value="Immunoglobulins"/>
    <property type="match status" value="2"/>
</dbReference>
<keyword evidence="4" id="KW-1185">Reference proteome</keyword>
<dbReference type="SUPFAM" id="SSF49265">
    <property type="entry name" value="Fibronectin type III"/>
    <property type="match status" value="1"/>
</dbReference>
<evidence type="ECO:0000259" key="2">
    <source>
        <dbReference type="PROSITE" id="PS50853"/>
    </source>
</evidence>
<evidence type="ECO:0000256" key="1">
    <source>
        <dbReference type="ARBA" id="ARBA00023319"/>
    </source>
</evidence>
<dbReference type="STRING" id="42157.A0A182E541"/>
<dbReference type="PANTHER" id="PTHR14340">
    <property type="entry name" value="MICROFIBRIL-ASSOCIATED GLYCOPROTEIN 3"/>
    <property type="match status" value="1"/>
</dbReference>
<dbReference type="CDD" id="cd00063">
    <property type="entry name" value="FN3"/>
    <property type="match status" value="1"/>
</dbReference>
<accession>A0A182E541</accession>
<gene>
    <name evidence="3" type="ORF">NOO_LOCUS3116</name>
</gene>
<dbReference type="EMBL" id="UYRW01000564">
    <property type="protein sequence ID" value="VDK68028.1"/>
    <property type="molecule type" value="Genomic_DNA"/>
</dbReference>
<dbReference type="InterPro" id="IPR036116">
    <property type="entry name" value="FN3_sf"/>
</dbReference>
<feature type="domain" description="Fibronectin type-III" evidence="2">
    <location>
        <begin position="86"/>
        <end position="177"/>
    </location>
</feature>
<dbReference type="PROSITE" id="PS50853">
    <property type="entry name" value="FN3"/>
    <property type="match status" value="1"/>
</dbReference>
<dbReference type="OrthoDB" id="3245100at2759"/>
<sequence>MNGKSVLISKKKGCKPNPDVEWLDTNGRPITPKSDRFKVTTGDRLTTFEILRIDYDIQGKYLLKVKNELGEAKCEIPIEVLEYLAAPSRPILEKEKYNSVKLKWDAIPEAATKKVQYVVEMKRDGEEKWVTAVETTQSNVTVKELEFGSTYRFRVRTIVADVTSEPSQESESVRAFK</sequence>
<dbReference type="InterPro" id="IPR036179">
    <property type="entry name" value="Ig-like_dom_sf"/>
</dbReference>
<protein>
    <submittedName>
        <fullName evidence="5">Fibronectin type-III domain-containing protein</fullName>
    </submittedName>
</protein>
<dbReference type="Pfam" id="PF00041">
    <property type="entry name" value="fn3"/>
    <property type="match status" value="1"/>
</dbReference>
<dbReference type="Proteomes" id="UP000271087">
    <property type="component" value="Unassembled WGS sequence"/>
</dbReference>
<dbReference type="InterPro" id="IPR013098">
    <property type="entry name" value="Ig_I-set"/>
</dbReference>
<reference evidence="5" key="1">
    <citation type="submission" date="2016-06" db="UniProtKB">
        <authorList>
            <consortium name="WormBaseParasite"/>
        </authorList>
    </citation>
    <scope>IDENTIFICATION</scope>
</reference>
<dbReference type="PANTHER" id="PTHR14340:SF9">
    <property type="entry name" value="FIBRONECTIN TYPE-III DOMAIN-CONTAINING PROTEIN"/>
    <property type="match status" value="1"/>
</dbReference>
<evidence type="ECO:0000313" key="3">
    <source>
        <dbReference type="EMBL" id="VDK68028.1"/>
    </source>
</evidence>
<evidence type="ECO:0000313" key="4">
    <source>
        <dbReference type="Proteomes" id="UP000271087"/>
    </source>
</evidence>
<reference evidence="3 4" key="2">
    <citation type="submission" date="2018-08" db="EMBL/GenBank/DDBJ databases">
        <authorList>
            <person name="Laetsch R D."/>
            <person name="Stevens L."/>
            <person name="Kumar S."/>
            <person name="Blaxter L. M."/>
        </authorList>
    </citation>
    <scope>NUCLEOTIDE SEQUENCE [LARGE SCALE GENOMIC DNA]</scope>
</reference>
<dbReference type="SUPFAM" id="SSF48726">
    <property type="entry name" value="Immunoglobulin"/>
    <property type="match status" value="1"/>
</dbReference>
<proteinExistence type="predicted"/>
<evidence type="ECO:0000313" key="5">
    <source>
        <dbReference type="WBParaSite" id="nOo.2.0.1.t03116-RA"/>
    </source>
</evidence>
<dbReference type="InterPro" id="IPR013783">
    <property type="entry name" value="Ig-like_fold"/>
</dbReference>
<dbReference type="WBParaSite" id="nOo.2.0.1.t03116-RA">
    <property type="protein sequence ID" value="nOo.2.0.1.t03116-RA"/>
    <property type="gene ID" value="nOo.2.0.1.g03116"/>
</dbReference>
<dbReference type="Pfam" id="PF07679">
    <property type="entry name" value="I-set"/>
    <property type="match status" value="1"/>
</dbReference>
<dbReference type="SMART" id="SM00060">
    <property type="entry name" value="FN3"/>
    <property type="match status" value="1"/>
</dbReference>
<organism evidence="5">
    <name type="scientific">Onchocerca ochengi</name>
    <name type="common">Filarial nematode worm</name>
    <dbReference type="NCBI Taxonomy" id="42157"/>
    <lineage>
        <taxon>Eukaryota</taxon>
        <taxon>Metazoa</taxon>
        <taxon>Ecdysozoa</taxon>
        <taxon>Nematoda</taxon>
        <taxon>Chromadorea</taxon>
        <taxon>Rhabditida</taxon>
        <taxon>Spirurina</taxon>
        <taxon>Spiruromorpha</taxon>
        <taxon>Filarioidea</taxon>
        <taxon>Onchocercidae</taxon>
        <taxon>Onchocerca</taxon>
    </lineage>
</organism>
<keyword evidence="1" id="KW-0393">Immunoglobulin domain</keyword>